<dbReference type="PROSITE" id="PS51778">
    <property type="entry name" value="VAST"/>
    <property type="match status" value="1"/>
</dbReference>
<evidence type="ECO:0000256" key="3">
    <source>
        <dbReference type="ARBA" id="ARBA00022989"/>
    </source>
</evidence>
<dbReference type="WBParaSite" id="ACRNAN_scaffold5472.g25271.t1">
    <property type="protein sequence ID" value="ACRNAN_scaffold5472.g25271.t1"/>
    <property type="gene ID" value="ACRNAN_scaffold5472.g25271"/>
</dbReference>
<feature type="domain" description="VASt" evidence="7">
    <location>
        <begin position="535"/>
        <end position="707"/>
    </location>
</feature>
<evidence type="ECO:0000259" key="7">
    <source>
        <dbReference type="PROSITE" id="PS51778"/>
    </source>
</evidence>
<dbReference type="InterPro" id="IPR051482">
    <property type="entry name" value="Cholesterol_transport"/>
</dbReference>
<dbReference type="PANTHER" id="PTHR23319:SF4">
    <property type="entry name" value="GRAM DOMAIN CONTAINING 1B, ISOFORM E"/>
    <property type="match status" value="1"/>
</dbReference>
<proteinExistence type="predicted"/>
<keyword evidence="4 6" id="KW-0472">Membrane</keyword>
<evidence type="ECO:0000313" key="8">
    <source>
        <dbReference type="Proteomes" id="UP000887540"/>
    </source>
</evidence>
<feature type="region of interest" description="Disordered" evidence="5">
    <location>
        <begin position="500"/>
        <end position="525"/>
    </location>
</feature>
<dbReference type="AlphaFoldDB" id="A0A914E2Y6"/>
<accession>A0A914E2Y6</accession>
<dbReference type="GO" id="GO:0140268">
    <property type="term" value="C:endoplasmic reticulum-plasma membrane contact site"/>
    <property type="evidence" value="ECO:0007669"/>
    <property type="project" value="TreeGrafter"/>
</dbReference>
<dbReference type="GO" id="GO:0005886">
    <property type="term" value="C:plasma membrane"/>
    <property type="evidence" value="ECO:0007669"/>
    <property type="project" value="TreeGrafter"/>
</dbReference>
<feature type="transmembrane region" description="Helical" evidence="6">
    <location>
        <begin position="784"/>
        <end position="802"/>
    </location>
</feature>
<keyword evidence="8" id="KW-1185">Reference proteome</keyword>
<comment type="subcellular location">
    <subcellularLocation>
        <location evidence="1">Membrane</location>
        <topology evidence="1">Single-pass membrane protein</topology>
    </subcellularLocation>
</comment>
<dbReference type="GO" id="GO:0005789">
    <property type="term" value="C:endoplasmic reticulum membrane"/>
    <property type="evidence" value="ECO:0007669"/>
    <property type="project" value="UniProtKB-ARBA"/>
</dbReference>
<evidence type="ECO:0000256" key="1">
    <source>
        <dbReference type="ARBA" id="ARBA00004167"/>
    </source>
</evidence>
<feature type="compositionally biased region" description="Low complexity" evidence="5">
    <location>
        <begin position="504"/>
        <end position="517"/>
    </location>
</feature>
<dbReference type="PANTHER" id="PTHR23319">
    <property type="entry name" value="GRAM DOMAIN CONTAINING 1B, ISOFORM E"/>
    <property type="match status" value="1"/>
</dbReference>
<dbReference type="GO" id="GO:0032366">
    <property type="term" value="P:intracellular sterol transport"/>
    <property type="evidence" value="ECO:0007669"/>
    <property type="project" value="TreeGrafter"/>
</dbReference>
<dbReference type="InterPro" id="IPR011993">
    <property type="entry name" value="PH-like_dom_sf"/>
</dbReference>
<keyword evidence="3 6" id="KW-1133">Transmembrane helix</keyword>
<evidence type="ECO:0000256" key="5">
    <source>
        <dbReference type="SAM" id="MobiDB-lite"/>
    </source>
</evidence>
<dbReference type="GO" id="GO:0032934">
    <property type="term" value="F:sterol binding"/>
    <property type="evidence" value="ECO:0007669"/>
    <property type="project" value="TreeGrafter"/>
</dbReference>
<keyword evidence="2 6" id="KW-0812">Transmembrane</keyword>
<reference evidence="9" key="1">
    <citation type="submission" date="2022-11" db="UniProtKB">
        <authorList>
            <consortium name="WormBaseParasite"/>
        </authorList>
    </citation>
    <scope>IDENTIFICATION</scope>
</reference>
<dbReference type="InterPro" id="IPR031968">
    <property type="entry name" value="VASt"/>
</dbReference>
<feature type="region of interest" description="Disordered" evidence="5">
    <location>
        <begin position="292"/>
        <end position="314"/>
    </location>
</feature>
<dbReference type="InterPro" id="IPR004182">
    <property type="entry name" value="GRAM"/>
</dbReference>
<dbReference type="Proteomes" id="UP000887540">
    <property type="component" value="Unplaced"/>
</dbReference>
<name>A0A914E2Y6_9BILA</name>
<dbReference type="SMART" id="SM00568">
    <property type="entry name" value="GRAM"/>
    <property type="match status" value="1"/>
</dbReference>
<dbReference type="Pfam" id="PF16016">
    <property type="entry name" value="VASt"/>
    <property type="match status" value="1"/>
</dbReference>
<evidence type="ECO:0000313" key="9">
    <source>
        <dbReference type="WBParaSite" id="ACRNAN_scaffold5472.g25271.t1"/>
    </source>
</evidence>
<dbReference type="Pfam" id="PF02893">
    <property type="entry name" value="GRAM"/>
    <property type="match status" value="1"/>
</dbReference>
<sequence length="855" mass="97712">MSCFLAKNIFEALLAFTRFEFLLSDPDSGNCSSRDFDFLEEEFRTSSFYEDERLLKSLLEEILKVCPEKEFDPNSLYIFERLRDHWSIPKSPDSQEFVSISKPPSSYASSSSSQNWFIRRAKAFRLKLEPLKKFEESELVITMPPQDENFSRKPMIRMGSFRCSNKEEKQNHINIRRVKSFALSEKVGEMKKTSSLRRRSSKILMSMFRKKNLVQKMEESSKKVDGIAKSNSCKMDDEKWMIAHKKVASCKSFRDVIDEREKSDRIQVIANDTESTRSMNSSACSVIVGSGSSTSVSELDQENETPMNEEPRFMIRSPSPDISINEQECHPKLHKIGEKLKNLLAPNDQHHFTQFRRLFHNLVPEGDDLIMSFGCTYQAKPREFPSQGRLYLTLTSLGFNCSLFGSEKKFVISLKNVANVERDKPTRLFSSGIKIKTSSETHHFNSLKSRDKVFTLIYRVWQMYGSPEKVDDIDGAKLRNEITKRPMPEVGLPDSEYPIHGDTASEASGSGSSTTSSVHISENEEPVTCPCVEHKGRPLLDEEYPLAVEQMFVLLFTENPWLKTFSESVRRSEMVYEPWRKGDEPGARIRNYSYRMELTQSFGPKFTNITEIQICTEIGTSGEGYVISKEACNSGIPYADSFSVNCTYCLTRVSPNSCRLRVHGGMVYKKSIFMGIKGIIERSTTNGLEEYYKALNSALSSETDNLSQVIQQRVEDGFETEIYDADSRIATLTHANHVQPISNHFVNNSLSTTLDKTSPVSNAVSNYDLSQLELLNSINTTLRIIAFLLAILAMSFIFSLFWRSSNVTERNLYCGKDFEQLQESLVNLVRHDPSHNFNEIKSLLHSIHEKLYRSQ</sequence>
<evidence type="ECO:0000256" key="6">
    <source>
        <dbReference type="SAM" id="Phobius"/>
    </source>
</evidence>
<dbReference type="Gene3D" id="2.30.29.30">
    <property type="entry name" value="Pleckstrin-homology domain (PH domain)/Phosphotyrosine-binding domain (PTB)"/>
    <property type="match status" value="1"/>
</dbReference>
<evidence type="ECO:0000256" key="4">
    <source>
        <dbReference type="ARBA" id="ARBA00023136"/>
    </source>
</evidence>
<dbReference type="GO" id="GO:0120015">
    <property type="term" value="F:sterol transfer activity"/>
    <property type="evidence" value="ECO:0007669"/>
    <property type="project" value="TreeGrafter"/>
</dbReference>
<evidence type="ECO:0000256" key="2">
    <source>
        <dbReference type="ARBA" id="ARBA00022692"/>
    </source>
</evidence>
<protein>
    <submittedName>
        <fullName evidence="9">VASt domain-containing protein</fullName>
    </submittedName>
</protein>
<organism evidence="8 9">
    <name type="scientific">Acrobeloides nanus</name>
    <dbReference type="NCBI Taxonomy" id="290746"/>
    <lineage>
        <taxon>Eukaryota</taxon>
        <taxon>Metazoa</taxon>
        <taxon>Ecdysozoa</taxon>
        <taxon>Nematoda</taxon>
        <taxon>Chromadorea</taxon>
        <taxon>Rhabditida</taxon>
        <taxon>Tylenchina</taxon>
        <taxon>Cephalobomorpha</taxon>
        <taxon>Cephaloboidea</taxon>
        <taxon>Cephalobidae</taxon>
        <taxon>Acrobeloides</taxon>
    </lineage>
</organism>